<feature type="transmembrane region" description="Helical" evidence="7">
    <location>
        <begin position="427"/>
        <end position="450"/>
    </location>
</feature>
<protein>
    <submittedName>
        <fullName evidence="8">Oligosaccharide flippase family protein</fullName>
    </submittedName>
</protein>
<feature type="transmembrane region" description="Helical" evidence="7">
    <location>
        <begin position="84"/>
        <end position="108"/>
    </location>
</feature>
<comment type="caution">
    <text evidence="8">The sequence shown here is derived from an EMBL/GenBank/DDBJ whole genome shotgun (WGS) entry which is preliminary data.</text>
</comment>
<reference evidence="8 9" key="1">
    <citation type="submission" date="2020-08" db="EMBL/GenBank/DDBJ databases">
        <title>Aquariorum lacteus gen. nov., sp. nov., a new member of the family Comamonadaceae, isolated from freshwater aquarium.</title>
        <authorList>
            <person name="Chun S.-J."/>
        </authorList>
    </citation>
    <scope>NUCLEOTIDE SEQUENCE [LARGE SCALE GENOMIC DNA]</scope>
    <source>
        <strain evidence="8 9">SJAQ100</strain>
    </source>
</reference>
<dbReference type="Proteomes" id="UP000586093">
    <property type="component" value="Unassembled WGS sequence"/>
</dbReference>
<dbReference type="AlphaFoldDB" id="A0A839HS68"/>
<dbReference type="PRINTS" id="PR00173">
    <property type="entry name" value="EDTRNSPORT"/>
</dbReference>
<feature type="transmembrane region" description="Helical" evidence="7">
    <location>
        <begin position="335"/>
        <end position="354"/>
    </location>
</feature>
<dbReference type="InterPro" id="IPR050833">
    <property type="entry name" value="Poly_Biosynth_Transport"/>
</dbReference>
<name>A0A839HS68_9BURK</name>
<dbReference type="RefSeq" id="WP_182663834.1">
    <property type="nucleotide sequence ID" value="NZ_JACIVI010000002.1"/>
</dbReference>
<dbReference type="GO" id="GO:0005886">
    <property type="term" value="C:plasma membrane"/>
    <property type="evidence" value="ECO:0007669"/>
    <property type="project" value="UniProtKB-SubCell"/>
</dbReference>
<evidence type="ECO:0000256" key="2">
    <source>
        <dbReference type="ARBA" id="ARBA00007430"/>
    </source>
</evidence>
<feature type="transmembrane region" description="Helical" evidence="7">
    <location>
        <begin position="305"/>
        <end position="323"/>
    </location>
</feature>
<comment type="subcellular location">
    <subcellularLocation>
        <location evidence="1">Cell membrane</location>
        <topology evidence="1">Multi-pass membrane protein</topology>
    </subcellularLocation>
</comment>
<evidence type="ECO:0000256" key="7">
    <source>
        <dbReference type="SAM" id="Phobius"/>
    </source>
</evidence>
<comment type="similarity">
    <text evidence="2">Belongs to the polysaccharide synthase family.</text>
</comment>
<gene>
    <name evidence="8" type="ORF">H4F90_09360</name>
</gene>
<feature type="transmembrane region" description="Helical" evidence="7">
    <location>
        <begin position="184"/>
        <end position="205"/>
    </location>
</feature>
<keyword evidence="6 7" id="KW-0472">Membrane</keyword>
<dbReference type="EMBL" id="JACIVI010000002">
    <property type="protein sequence ID" value="MBB1162189.1"/>
    <property type="molecule type" value="Genomic_DNA"/>
</dbReference>
<keyword evidence="5 7" id="KW-1133">Transmembrane helix</keyword>
<evidence type="ECO:0000256" key="4">
    <source>
        <dbReference type="ARBA" id="ARBA00022692"/>
    </source>
</evidence>
<dbReference type="Pfam" id="PF13440">
    <property type="entry name" value="Polysacc_synt_3"/>
    <property type="match status" value="1"/>
</dbReference>
<proteinExistence type="inferred from homology"/>
<sequence length="451" mass="48445">MNSSLASRLKRSGLWVLLGLGLSQALRFSSNLILTRLLMPEHFGLMAVATVAMVVIGLILDVGIRQALIRSPRAEDPAFLSTAFTLQILRALVIGVIGSSVALGLLALGRTDLFPPGSVYRSELLPGMVALMAWSMLPAGCNSPNLEMADRRLQIRQSTLIELTAQFSGLLSTALIAWSTRSPWSLVAGPWISASVTAILSHLILPGPKVRFGWDPVAAREILGNTRWILAATALSMLAMNFDRLFLGGAIDATLLGCYAIALSLYNVVEMIIQRLTGRISFPAFSEIQRERPQDLRRGLDRIQLPVDIGLGLIAGVFFHAAVPLVDLFYDDRYAAAGPMFSTLAIGLIGVRLNVTSGAFMARGRFDLLTHVQALNCVTLLLGLPQAFSWGGLPAALWALALHRLPSTFLVMAYARGLGIGRGLREWAVVPALAAGYLIGLVCCALVPVIG</sequence>
<feature type="transmembrane region" description="Helical" evidence="7">
    <location>
        <begin position="43"/>
        <end position="64"/>
    </location>
</feature>
<evidence type="ECO:0000256" key="5">
    <source>
        <dbReference type="ARBA" id="ARBA00022989"/>
    </source>
</evidence>
<keyword evidence="9" id="KW-1185">Reference proteome</keyword>
<dbReference type="PANTHER" id="PTHR30250:SF10">
    <property type="entry name" value="LIPOPOLYSACCHARIDE BIOSYNTHESIS PROTEIN WZXC"/>
    <property type="match status" value="1"/>
</dbReference>
<evidence type="ECO:0000313" key="9">
    <source>
        <dbReference type="Proteomes" id="UP000586093"/>
    </source>
</evidence>
<evidence type="ECO:0000313" key="8">
    <source>
        <dbReference type="EMBL" id="MBB1162189.1"/>
    </source>
</evidence>
<evidence type="ECO:0000256" key="3">
    <source>
        <dbReference type="ARBA" id="ARBA00022475"/>
    </source>
</evidence>
<keyword evidence="3" id="KW-1003">Cell membrane</keyword>
<keyword evidence="4 7" id="KW-0812">Transmembrane</keyword>
<evidence type="ECO:0000256" key="1">
    <source>
        <dbReference type="ARBA" id="ARBA00004651"/>
    </source>
</evidence>
<evidence type="ECO:0000256" key="6">
    <source>
        <dbReference type="ARBA" id="ARBA00023136"/>
    </source>
</evidence>
<dbReference type="PANTHER" id="PTHR30250">
    <property type="entry name" value="PST FAMILY PREDICTED COLANIC ACID TRANSPORTER"/>
    <property type="match status" value="1"/>
</dbReference>
<organism evidence="8 9">
    <name type="scientific">Aquariibacter albus</name>
    <dbReference type="NCBI Taxonomy" id="2759899"/>
    <lineage>
        <taxon>Bacteria</taxon>
        <taxon>Pseudomonadati</taxon>
        <taxon>Pseudomonadota</taxon>
        <taxon>Betaproteobacteria</taxon>
        <taxon>Burkholderiales</taxon>
        <taxon>Sphaerotilaceae</taxon>
        <taxon>Aquariibacter</taxon>
    </lineage>
</organism>
<accession>A0A839HS68</accession>
<feature type="transmembrane region" description="Helical" evidence="7">
    <location>
        <begin position="245"/>
        <end position="269"/>
    </location>
</feature>
<feature type="transmembrane region" description="Helical" evidence="7">
    <location>
        <begin position="120"/>
        <end position="139"/>
    </location>
</feature>